<gene>
    <name evidence="6" type="ORF">QBZ16_003044</name>
</gene>
<keyword evidence="3" id="KW-0547">Nucleotide-binding</keyword>
<dbReference type="AlphaFoldDB" id="A0AAD9MMA8"/>
<keyword evidence="5" id="KW-0342">GTP-binding</keyword>
<dbReference type="Pfam" id="PF03029">
    <property type="entry name" value="ATP_bind_1"/>
    <property type="match status" value="1"/>
</dbReference>
<evidence type="ECO:0000256" key="2">
    <source>
        <dbReference type="ARBA" id="ARBA00009884"/>
    </source>
</evidence>
<dbReference type="SUPFAM" id="SSF52540">
    <property type="entry name" value="P-loop containing nucleoside triphosphate hydrolases"/>
    <property type="match status" value="1"/>
</dbReference>
<dbReference type="Gene3D" id="3.40.50.300">
    <property type="entry name" value="P-loop containing nucleotide triphosphate hydrolases"/>
    <property type="match status" value="1"/>
</dbReference>
<dbReference type="InterPro" id="IPR030231">
    <property type="entry name" value="Gpn2"/>
</dbReference>
<comment type="similarity">
    <text evidence="2">Belongs to the STXBP/unc-18/SEC1 family.</text>
</comment>
<evidence type="ECO:0000256" key="5">
    <source>
        <dbReference type="ARBA" id="ARBA00023134"/>
    </source>
</evidence>
<protein>
    <submittedName>
        <fullName evidence="6">Uncharacterized protein</fullName>
    </submittedName>
</protein>
<evidence type="ECO:0000256" key="1">
    <source>
        <dbReference type="ARBA" id="ARBA00005290"/>
    </source>
</evidence>
<dbReference type="Gene3D" id="3.40.50.1910">
    <property type="match status" value="1"/>
</dbReference>
<name>A0AAD9MMA8_PROWI</name>
<dbReference type="InterPro" id="IPR043154">
    <property type="entry name" value="Sec-1-like_dom1"/>
</dbReference>
<dbReference type="InterPro" id="IPR043127">
    <property type="entry name" value="Sec-1-like_dom3a"/>
</dbReference>
<dbReference type="PANTHER" id="PTHR11679">
    <property type="entry name" value="VESICLE PROTEIN SORTING-ASSOCIATED"/>
    <property type="match status" value="1"/>
</dbReference>
<dbReference type="InterPro" id="IPR036045">
    <property type="entry name" value="Sec1-like_sf"/>
</dbReference>
<sequence length="863" mass="94284">MPWGQVVVGPPGSGKSTYCAALARRLAGQGRTVAVVNLDPANDGLPYSAAIDVTDLVDLAAVQAETGLGPNGGLIWAMEYLESNVDWLIEKLEPLLKQNCYLVFDCPGQVELFELHQGFKRILASLESKCHIRLVVAQLVDAHLCADGGKYMAALLLCLSTMLHLELPQLNLFSKCDVLDQHGELDMPLDFYLEAHGLDRLTDFMNEGLPERFHDLTQGLCEDKGVTMAPESLLLKLTRSRLLEEVLGSVGADGEQRWGVLLLDPVTTPVFSAAAGVADLLDHGISLVDNVLKRRAPSPQESGVYYITPTPLSVQRLIEDFSGGQAAPATYRDAYVFFSSPVAPELLQRLRACAPLKAALRAIKEVNLEYAVVDGRCFTTGQPLALRSFFGAGAELAPAYGYEISVTATRLATVFASLGEMPAIRFRAGLPPGDDFPPGLEIRLLVAQRVALELQERLAALQRAGVLPARDTCELVITDRCADPVAPAIHEWTYEAMAHDLLPAVGAGNVFSYEAETQGGRLERKQHVLDDRDALFAELRFRHFAEATTRITGLLDELRAKDRSASLRGGAADLRAVGKLVRDLPQYREQLARLAAHVELATQLTRAVEEGSLTELGRLEQDLVFGDATSKERPEARLAPADRVRLLMCYSATHLEKLDPTREQQWQRVAGLSAEQLSPLARLEYLGVPVYKRSKNKLAATLSFGRKRHRATRRDRGEDDQQYALARFVPLLQEVLEDAAAGQLSSDDALSSPGRRRVAAGHLRTHHALGRDLGARAEGAAEPRAEGGAGGRKLFCFVVGGMTYSEMRAAHRLSERLGRDVFVGSTHIETPERFLADLATIETPSTTSGVAAFEVETPLRDKY</sequence>
<keyword evidence="7" id="KW-1185">Reference proteome</keyword>
<dbReference type="InterPro" id="IPR027417">
    <property type="entry name" value="P-loop_NTPase"/>
</dbReference>
<dbReference type="SUPFAM" id="SSF56815">
    <property type="entry name" value="Sec1/munc18-like (SM) proteins"/>
    <property type="match status" value="1"/>
</dbReference>
<evidence type="ECO:0000313" key="6">
    <source>
        <dbReference type="EMBL" id="KAK2079353.1"/>
    </source>
</evidence>
<dbReference type="GO" id="GO:0005525">
    <property type="term" value="F:GTP binding"/>
    <property type="evidence" value="ECO:0007669"/>
    <property type="project" value="UniProtKB-KW"/>
</dbReference>
<accession>A0AAD9MMA8</accession>
<dbReference type="GO" id="GO:0016192">
    <property type="term" value="P:vesicle-mediated transport"/>
    <property type="evidence" value="ECO:0007669"/>
    <property type="project" value="InterPro"/>
</dbReference>
<dbReference type="EMBL" id="JASFZW010000003">
    <property type="protein sequence ID" value="KAK2079353.1"/>
    <property type="molecule type" value="Genomic_DNA"/>
</dbReference>
<dbReference type="InterPro" id="IPR027482">
    <property type="entry name" value="Sec1-like_dom2"/>
</dbReference>
<evidence type="ECO:0000313" key="7">
    <source>
        <dbReference type="Proteomes" id="UP001255856"/>
    </source>
</evidence>
<dbReference type="CDD" id="cd17871">
    <property type="entry name" value="GPN2"/>
    <property type="match status" value="1"/>
</dbReference>
<dbReference type="GO" id="GO:0016787">
    <property type="term" value="F:hydrolase activity"/>
    <property type="evidence" value="ECO:0007669"/>
    <property type="project" value="UniProtKB-KW"/>
</dbReference>
<dbReference type="Proteomes" id="UP001255856">
    <property type="component" value="Unassembled WGS sequence"/>
</dbReference>
<keyword evidence="4" id="KW-0378">Hydrolase</keyword>
<dbReference type="Pfam" id="PF00995">
    <property type="entry name" value="Sec1"/>
    <property type="match status" value="1"/>
</dbReference>
<evidence type="ECO:0000256" key="3">
    <source>
        <dbReference type="ARBA" id="ARBA00022741"/>
    </source>
</evidence>
<organism evidence="6 7">
    <name type="scientific">Prototheca wickerhamii</name>
    <dbReference type="NCBI Taxonomy" id="3111"/>
    <lineage>
        <taxon>Eukaryota</taxon>
        <taxon>Viridiplantae</taxon>
        <taxon>Chlorophyta</taxon>
        <taxon>core chlorophytes</taxon>
        <taxon>Trebouxiophyceae</taxon>
        <taxon>Chlorellales</taxon>
        <taxon>Chlorellaceae</taxon>
        <taxon>Prototheca</taxon>
    </lineage>
</organism>
<dbReference type="Gene3D" id="1.25.40.60">
    <property type="match status" value="1"/>
</dbReference>
<dbReference type="Gene3D" id="3.40.50.2060">
    <property type="match status" value="1"/>
</dbReference>
<dbReference type="FunFam" id="3.40.50.300:FF:000338">
    <property type="entry name" value="GPN-loop GTPase 2"/>
    <property type="match status" value="1"/>
</dbReference>
<comment type="caution">
    <text evidence="6">The sequence shown here is derived from an EMBL/GenBank/DDBJ whole genome shotgun (WGS) entry which is preliminary data.</text>
</comment>
<reference evidence="6" key="1">
    <citation type="submission" date="2021-01" db="EMBL/GenBank/DDBJ databases">
        <authorList>
            <person name="Eckstrom K.M.E."/>
        </authorList>
    </citation>
    <scope>NUCLEOTIDE SEQUENCE</scope>
    <source>
        <strain evidence="6">UVCC 0001</strain>
    </source>
</reference>
<dbReference type="InterPro" id="IPR004130">
    <property type="entry name" value="Gpn"/>
</dbReference>
<proteinExistence type="inferred from homology"/>
<dbReference type="InterPro" id="IPR001619">
    <property type="entry name" value="Sec1-like"/>
</dbReference>
<evidence type="ECO:0000256" key="4">
    <source>
        <dbReference type="ARBA" id="ARBA00022801"/>
    </source>
</evidence>
<dbReference type="Gene3D" id="3.90.830.10">
    <property type="entry name" value="Syntaxin Binding Protein 1, Chain A, domain 2"/>
    <property type="match status" value="1"/>
</dbReference>
<comment type="similarity">
    <text evidence="1">Belongs to the GPN-loop GTPase family.</text>
</comment>